<feature type="transmembrane region" description="Helical" evidence="1">
    <location>
        <begin position="205"/>
        <end position="225"/>
    </location>
</feature>
<reference evidence="3 4" key="1">
    <citation type="submission" date="2014-02" db="EMBL/GenBank/DDBJ databases">
        <title>Transposable element dynamics among asymbiotic and ectomycorrhizal Amanita fungi.</title>
        <authorList>
            <consortium name="DOE Joint Genome Institute"/>
            <person name="Hess J."/>
            <person name="Skrede I."/>
            <person name="Wolfe B."/>
            <person name="LaButti K."/>
            <person name="Ohm R.A."/>
            <person name="Grigoriev I.V."/>
            <person name="Pringle A."/>
        </authorList>
    </citation>
    <scope>NUCLEOTIDE SEQUENCE [LARGE SCALE GENOMIC DNA]</scope>
    <source>
        <strain evidence="3 4">SKay4041</strain>
    </source>
</reference>
<keyword evidence="1" id="KW-0472">Membrane</keyword>
<proteinExistence type="predicted"/>
<evidence type="ECO:0000259" key="2">
    <source>
        <dbReference type="Pfam" id="PF20151"/>
    </source>
</evidence>
<organism evidence="3 4">
    <name type="scientific">Amanita thiersii Skay4041</name>
    <dbReference type="NCBI Taxonomy" id="703135"/>
    <lineage>
        <taxon>Eukaryota</taxon>
        <taxon>Fungi</taxon>
        <taxon>Dikarya</taxon>
        <taxon>Basidiomycota</taxon>
        <taxon>Agaricomycotina</taxon>
        <taxon>Agaricomycetes</taxon>
        <taxon>Agaricomycetidae</taxon>
        <taxon>Agaricales</taxon>
        <taxon>Pluteineae</taxon>
        <taxon>Amanitaceae</taxon>
        <taxon>Amanita</taxon>
    </lineage>
</organism>
<gene>
    <name evidence="3" type="ORF">AMATHDRAFT_62370</name>
</gene>
<dbReference type="EMBL" id="KZ302018">
    <property type="protein sequence ID" value="PFH49845.1"/>
    <property type="molecule type" value="Genomic_DNA"/>
</dbReference>
<feature type="transmembrane region" description="Helical" evidence="1">
    <location>
        <begin position="231"/>
        <end position="250"/>
    </location>
</feature>
<dbReference type="Pfam" id="PF20151">
    <property type="entry name" value="DUF6533"/>
    <property type="match status" value="1"/>
</dbReference>
<dbReference type="STRING" id="703135.A0A2A9NFQ9"/>
<feature type="domain" description="DUF6533" evidence="2">
    <location>
        <begin position="18"/>
        <end position="61"/>
    </location>
</feature>
<keyword evidence="4" id="KW-1185">Reference proteome</keyword>
<feature type="transmembrane region" description="Helical" evidence="1">
    <location>
        <begin position="86"/>
        <end position="109"/>
    </location>
</feature>
<accession>A0A2A9NFQ9</accession>
<name>A0A2A9NFQ9_9AGAR</name>
<dbReference type="OrthoDB" id="3020506at2759"/>
<dbReference type="AlphaFoldDB" id="A0A2A9NFQ9"/>
<dbReference type="Proteomes" id="UP000242287">
    <property type="component" value="Unassembled WGS sequence"/>
</dbReference>
<protein>
    <recommendedName>
        <fullName evidence="2">DUF6533 domain-containing protein</fullName>
    </recommendedName>
</protein>
<feature type="transmembrane region" description="Helical" evidence="1">
    <location>
        <begin position="162"/>
        <end position="181"/>
    </location>
</feature>
<feature type="transmembrane region" description="Helical" evidence="1">
    <location>
        <begin position="12"/>
        <end position="34"/>
    </location>
</feature>
<evidence type="ECO:0000313" key="3">
    <source>
        <dbReference type="EMBL" id="PFH49845.1"/>
    </source>
</evidence>
<evidence type="ECO:0000313" key="4">
    <source>
        <dbReference type="Proteomes" id="UP000242287"/>
    </source>
</evidence>
<keyword evidence="1" id="KW-0812">Transmembrane</keyword>
<evidence type="ECO:0000256" key="1">
    <source>
        <dbReference type="SAM" id="Phobius"/>
    </source>
</evidence>
<dbReference type="InterPro" id="IPR045340">
    <property type="entry name" value="DUF6533"/>
</dbReference>
<sequence>MPEVFNELERKAFLRFCATLVSTGILVLESALMFKKEYRFVWRAPVNIVKCIYVLSRYPILFFQIADSVVVSTRLRVVPVSRGLCILWFSVQTCATVLSLALLEAILMIRVYALHEKSRRIGKILACSLFVEQFCSISMAILTLRQLSVDDACVATNTPKGAVAFGGVSIAQQLLIWGLTFKRRSFLRTLNDAGRRITQVMMRDGTLVLIGVSMAIATMIPYSLYVDQVTHVLFSIIIPLFSVSTCRLVINMQDLNTEISSVGSQELTSIEVSSVQPPPND</sequence>
<feature type="transmembrane region" description="Helical" evidence="1">
    <location>
        <begin position="121"/>
        <end position="142"/>
    </location>
</feature>
<keyword evidence="1" id="KW-1133">Transmembrane helix</keyword>